<feature type="region of interest" description="Disordered" evidence="10">
    <location>
        <begin position="1345"/>
        <end position="1365"/>
    </location>
</feature>
<keyword evidence="9" id="KW-0539">Nucleus</keyword>
<dbReference type="InterPro" id="IPR040221">
    <property type="entry name" value="CDCA7/CDA7L"/>
</dbReference>
<evidence type="ECO:0000256" key="6">
    <source>
        <dbReference type="ARBA" id="ARBA00022843"/>
    </source>
</evidence>
<feature type="domain" description="Zinc-finger" evidence="11">
    <location>
        <begin position="128"/>
        <end position="225"/>
    </location>
</feature>
<dbReference type="PANTHER" id="PTHR31169:SF23">
    <property type="entry name" value="OS03G0572250 PROTEIN"/>
    <property type="match status" value="1"/>
</dbReference>
<evidence type="ECO:0000256" key="7">
    <source>
        <dbReference type="ARBA" id="ARBA00023015"/>
    </source>
</evidence>
<name>A0AAW1PVC7_9CHLO</name>
<organism evidence="12 13">
    <name type="scientific">Symbiochloris irregularis</name>
    <dbReference type="NCBI Taxonomy" id="706552"/>
    <lineage>
        <taxon>Eukaryota</taxon>
        <taxon>Viridiplantae</taxon>
        <taxon>Chlorophyta</taxon>
        <taxon>core chlorophytes</taxon>
        <taxon>Trebouxiophyceae</taxon>
        <taxon>Trebouxiales</taxon>
        <taxon>Trebouxiaceae</taxon>
        <taxon>Symbiochloris</taxon>
    </lineage>
</organism>
<keyword evidence="4" id="KW-1017">Isopeptide bond</keyword>
<feature type="compositionally biased region" description="Polar residues" evidence="10">
    <location>
        <begin position="36"/>
        <end position="55"/>
    </location>
</feature>
<dbReference type="Pfam" id="PF10497">
    <property type="entry name" value="zf-4CXXC_R1"/>
    <property type="match status" value="1"/>
</dbReference>
<feature type="region of interest" description="Disordered" evidence="10">
    <location>
        <begin position="31"/>
        <end position="55"/>
    </location>
</feature>
<dbReference type="GO" id="GO:0006355">
    <property type="term" value="P:regulation of DNA-templated transcription"/>
    <property type="evidence" value="ECO:0007669"/>
    <property type="project" value="InterPro"/>
</dbReference>
<gene>
    <name evidence="12" type="ORF">WJX73_006721</name>
</gene>
<keyword evidence="7" id="KW-0805">Transcription regulation</keyword>
<accession>A0AAW1PVC7</accession>
<evidence type="ECO:0000256" key="5">
    <source>
        <dbReference type="ARBA" id="ARBA00022553"/>
    </source>
</evidence>
<evidence type="ECO:0000256" key="9">
    <source>
        <dbReference type="ARBA" id="ARBA00023242"/>
    </source>
</evidence>
<evidence type="ECO:0000256" key="2">
    <source>
        <dbReference type="ARBA" id="ARBA00004496"/>
    </source>
</evidence>
<evidence type="ECO:0000313" key="12">
    <source>
        <dbReference type="EMBL" id="KAK9813745.1"/>
    </source>
</evidence>
<feature type="region of interest" description="Disordered" evidence="10">
    <location>
        <begin position="322"/>
        <end position="367"/>
    </location>
</feature>
<dbReference type="GO" id="GO:0005737">
    <property type="term" value="C:cytoplasm"/>
    <property type="evidence" value="ECO:0007669"/>
    <property type="project" value="UniProtKB-SubCell"/>
</dbReference>
<dbReference type="EMBL" id="JALJOQ010000003">
    <property type="protein sequence ID" value="KAK9813745.1"/>
    <property type="molecule type" value="Genomic_DNA"/>
</dbReference>
<evidence type="ECO:0000256" key="1">
    <source>
        <dbReference type="ARBA" id="ARBA00004123"/>
    </source>
</evidence>
<comment type="caution">
    <text evidence="12">The sequence shown here is derived from an EMBL/GenBank/DDBJ whole genome shotgun (WGS) entry which is preliminary data.</text>
</comment>
<evidence type="ECO:0000313" key="13">
    <source>
        <dbReference type="Proteomes" id="UP001465755"/>
    </source>
</evidence>
<dbReference type="InterPro" id="IPR018866">
    <property type="entry name" value="Znf-4CXXC_R1"/>
</dbReference>
<feature type="region of interest" description="Disordered" evidence="10">
    <location>
        <begin position="461"/>
        <end position="496"/>
    </location>
</feature>
<feature type="compositionally biased region" description="Polar residues" evidence="10">
    <location>
        <begin position="336"/>
        <end position="349"/>
    </location>
</feature>
<comment type="subcellular location">
    <subcellularLocation>
        <location evidence="2">Cytoplasm</location>
    </subcellularLocation>
    <subcellularLocation>
        <location evidence="1">Nucleus</location>
    </subcellularLocation>
</comment>
<evidence type="ECO:0000256" key="8">
    <source>
        <dbReference type="ARBA" id="ARBA00023163"/>
    </source>
</evidence>
<dbReference type="PANTHER" id="PTHR31169">
    <property type="entry name" value="OS05G0300700 PROTEIN"/>
    <property type="match status" value="1"/>
</dbReference>
<dbReference type="Proteomes" id="UP001465755">
    <property type="component" value="Unassembled WGS sequence"/>
</dbReference>
<keyword evidence="5" id="KW-0597">Phosphoprotein</keyword>
<keyword evidence="8" id="KW-0804">Transcription</keyword>
<evidence type="ECO:0000259" key="11">
    <source>
        <dbReference type="Pfam" id="PF10497"/>
    </source>
</evidence>
<evidence type="ECO:0000256" key="4">
    <source>
        <dbReference type="ARBA" id="ARBA00022499"/>
    </source>
</evidence>
<protein>
    <recommendedName>
        <fullName evidence="11">Zinc-finger domain-containing protein</fullName>
    </recommendedName>
</protein>
<feature type="compositionally biased region" description="Low complexity" evidence="10">
    <location>
        <begin position="403"/>
        <end position="417"/>
    </location>
</feature>
<sequence length="1575" mass="171872">MQFENNAATQHESAQLEVDLRTAIARLTLAERPRSLPQTATRDTQQWQQSHSTDGTSGLLRAAEVEVTSLSRYHDRIGPNLRQLRKEQLGREFYTLQDYDNLQRFESAKRWTLPKGDYCSDVHGKPCRACSTCHFCRQKTTTPSTKCSCGHGRGRWCANCLDIRMGQHLDEVNARPFGEWRCPCCLGLCNCSAPDCQRACALLAPTRQLYSEAQSLGYRSVAHYLVLTQLSSDSKSMPADQLAPLMAKHKQSVSLSANNRAPKQARLGQYRQTLLGKRAEQSSMDELRKVFSVLSGMPEPVAKGWHVLDQDDADEDEQVVHRPSLHTTGQGIGKASRNSMQAPVTSMPTTAPGPESAPHLPRMTNSIAPPAAPSMPGLTGHTSSLPTSSLLYGVARHPAAAKGSGQAQRRQVRQQAGIAGGQENEGGQMNQAEHHYDASEDGPHAGLAAGARRVALRRELHSGGSLAAAPREAPGPAYHLPAEMRGDPEPDPGADFDAELAEHQESMAFEVGIDDLEQLLDHFDKSLEDTVAISAFDMSSLPLPDQIDHFILRRITNQEHFVDFSRSDVRARAHLLDAAFKLMDCLSKRDMEVGILIDQVNIWLDITVREYEELQGASKRLKIGEEFHIGPIKFSKVLSPATVQHLDNVVDTVLEGDLNLLLLGLEIIAARCSSHPARARHLMGPSLLSLLKLDRPHVKPKVRHLILDAIQKTLVAAGQLLSGAEAASQAFGLGMWLDQDVSPLLEELMWLAYPLRKPHQASAAQIFGASAQPQDLGKLGMVPVVMGRLKGFLVKLGIQDWQQVHACARSRFLVNSLERTAPLVYRRLAVCLLSNALKEHPGLAKAPVAAQQLLRLWLVVLLDAGGRNSLADLTQVLASNPHLERHFWQYPDAPLSLQELKSQVAGDHSGIVRGVLVSRVLATARRMWTERALQDMVSGLHDMIALRAKDIATEPRFPAWEEAAARILINVAKAVPALLSKQGAVQGGTAHELSGLLQQLSLMMQRSARRMIPAAQTQHEQEADPTCMITDIGTARRHVQSSTLQHMGDLLALATTSHSDKRALMASEIGMAMLEALRMALGAYLEGQPAGAEISHAEQALHEALADDLLQQAAARPHLNDTLLHFVLSTFVRRWLEESRAVARRSAAENLAAERTAVSVVRWLQVLLLPSPAAPAWHNLVAKSGNDETFLLRLLLPPLMGPLLDALGGDGASLATKHAIYSLLRKLQERWPCLIPAPAPISLSETMPTFPTLPPVRFGKGDLQHGRSVPQERFEAALHGFHWAACRDAVSSIAYIALPAGQFGPLEPLDQQGLQHAQNLLVNALCQPRSMQQVNQLYARNAAAGAQAPQNSAQQGHSSADLPVEEDPEVRLARAAFDFFRDMAQRGDSGLQWASMAAHSICSLMRTASAVPDILIPKYVQLLAILSSLAEECDTQPQAASNADMVGQAGMLPLDQMEELAKGKQVSVTALIKSREPVIRQGKLHMKATLQDGHGSAVLFWVDEDCRQLSALRQALEAGKQLVVALLGLVKVVPEGHTTLAFKATAGTIVDLHPASDSADRVRQWAAVNVPEPPL</sequence>
<reference evidence="12 13" key="1">
    <citation type="journal article" date="2024" name="Nat. Commun.">
        <title>Phylogenomics reveals the evolutionary origins of lichenization in chlorophyte algae.</title>
        <authorList>
            <person name="Puginier C."/>
            <person name="Libourel C."/>
            <person name="Otte J."/>
            <person name="Skaloud P."/>
            <person name="Haon M."/>
            <person name="Grisel S."/>
            <person name="Petersen M."/>
            <person name="Berrin J.G."/>
            <person name="Delaux P.M."/>
            <person name="Dal Grande F."/>
            <person name="Keller J."/>
        </authorList>
    </citation>
    <scope>NUCLEOTIDE SEQUENCE [LARGE SCALE GENOMIC DNA]</scope>
    <source>
        <strain evidence="12 13">SAG 2036</strain>
    </source>
</reference>
<keyword evidence="13" id="KW-1185">Reference proteome</keyword>
<feature type="region of interest" description="Disordered" evidence="10">
    <location>
        <begin position="400"/>
        <end position="428"/>
    </location>
</feature>
<feature type="compositionally biased region" description="Low complexity" evidence="10">
    <location>
        <begin position="1345"/>
        <end position="1355"/>
    </location>
</feature>
<evidence type="ECO:0000256" key="10">
    <source>
        <dbReference type="SAM" id="MobiDB-lite"/>
    </source>
</evidence>
<proteinExistence type="predicted"/>
<keyword evidence="6" id="KW-0832">Ubl conjugation</keyword>
<dbReference type="GO" id="GO:0005634">
    <property type="term" value="C:nucleus"/>
    <property type="evidence" value="ECO:0007669"/>
    <property type="project" value="UniProtKB-SubCell"/>
</dbReference>
<keyword evidence="3" id="KW-0963">Cytoplasm</keyword>
<evidence type="ECO:0000256" key="3">
    <source>
        <dbReference type="ARBA" id="ARBA00022490"/>
    </source>
</evidence>